<proteinExistence type="predicted"/>
<keyword evidence="1" id="KW-0812">Transmembrane</keyword>
<keyword evidence="1" id="KW-0472">Membrane</keyword>
<accession>A0A1J5RSW3</accession>
<evidence type="ECO:0000313" key="2">
    <source>
        <dbReference type="EMBL" id="OIQ99384.1"/>
    </source>
</evidence>
<evidence type="ECO:0000256" key="1">
    <source>
        <dbReference type="SAM" id="Phobius"/>
    </source>
</evidence>
<name>A0A1J5RSW3_9ZZZZ</name>
<dbReference type="AlphaFoldDB" id="A0A1J5RSW3"/>
<organism evidence="2">
    <name type="scientific">mine drainage metagenome</name>
    <dbReference type="NCBI Taxonomy" id="410659"/>
    <lineage>
        <taxon>unclassified sequences</taxon>
        <taxon>metagenomes</taxon>
        <taxon>ecological metagenomes</taxon>
    </lineage>
</organism>
<feature type="transmembrane region" description="Helical" evidence="1">
    <location>
        <begin position="137"/>
        <end position="157"/>
    </location>
</feature>
<dbReference type="EMBL" id="MLJW01000107">
    <property type="protein sequence ID" value="OIQ99384.1"/>
    <property type="molecule type" value="Genomic_DNA"/>
</dbReference>
<gene>
    <name evidence="2" type="ORF">GALL_186210</name>
</gene>
<sequence>MDIFNSEWLISMLTKSSKTPQGRMLSLFDVLNDWLKAPKIGALDTDTRTSSNITANQLLVTFITAQAKACGAENPAMLAEHIVLIARSAAQQVINQPESNDLMHAKKVANALILAQTQKNWLSSALSTLNANPTNTFMYGIVASLFLTVISASIFLPELIQKNHIAKTATQTATIIASSNEVNNSLTAHDAAKMYTKYEQMRNGTCQFPEALQIPDKDKTIYLENVVGGKLPNNLDDLAIATTYLEKVRCNFTPMLMANSK</sequence>
<protein>
    <submittedName>
        <fullName evidence="2">Uncharacterized protein</fullName>
    </submittedName>
</protein>
<reference evidence="2" key="1">
    <citation type="submission" date="2016-10" db="EMBL/GenBank/DDBJ databases">
        <title>Sequence of Gallionella enrichment culture.</title>
        <authorList>
            <person name="Poehlein A."/>
            <person name="Muehling M."/>
            <person name="Daniel R."/>
        </authorList>
    </citation>
    <scope>NUCLEOTIDE SEQUENCE</scope>
</reference>
<comment type="caution">
    <text evidence="2">The sequence shown here is derived from an EMBL/GenBank/DDBJ whole genome shotgun (WGS) entry which is preliminary data.</text>
</comment>
<keyword evidence="1" id="KW-1133">Transmembrane helix</keyword>